<feature type="transmembrane region" description="Helical" evidence="11">
    <location>
        <begin position="434"/>
        <end position="452"/>
    </location>
</feature>
<feature type="domain" description="Flagellar M-ring C-terminal" evidence="13">
    <location>
        <begin position="251"/>
        <end position="411"/>
    </location>
</feature>
<dbReference type="GO" id="GO:0009431">
    <property type="term" value="C:bacterial-type flagellum basal body, MS ring"/>
    <property type="evidence" value="ECO:0007669"/>
    <property type="project" value="InterPro"/>
</dbReference>
<keyword evidence="5 11" id="KW-0812">Transmembrane</keyword>
<evidence type="ECO:0000259" key="12">
    <source>
        <dbReference type="Pfam" id="PF01514"/>
    </source>
</evidence>
<evidence type="ECO:0000256" key="9">
    <source>
        <dbReference type="PIRNR" id="PIRNR004862"/>
    </source>
</evidence>
<dbReference type="PRINTS" id="PR01009">
    <property type="entry name" value="FLGMRINGFLIF"/>
</dbReference>
<dbReference type="InterPro" id="IPR045851">
    <property type="entry name" value="AMP-bd_C_sf"/>
</dbReference>
<gene>
    <name evidence="14" type="ORF">PYK22_01647</name>
</gene>
<keyword evidence="7 11" id="KW-0472">Membrane</keyword>
<dbReference type="PANTHER" id="PTHR30046:SF0">
    <property type="entry name" value="FLAGELLAR M-RING PROTEIN"/>
    <property type="match status" value="1"/>
</dbReference>
<dbReference type="GO" id="GO:0071973">
    <property type="term" value="P:bacterial-type flagellum-dependent cell motility"/>
    <property type="evidence" value="ECO:0007669"/>
    <property type="project" value="InterPro"/>
</dbReference>
<dbReference type="InterPro" id="IPR013556">
    <property type="entry name" value="Flag_M-ring_C"/>
</dbReference>
<reference evidence="14 15" key="1">
    <citation type="submission" date="2013-12" db="EMBL/GenBank/DDBJ databases">
        <authorList>
            <person name="Stott M."/>
        </authorList>
    </citation>
    <scope>NUCLEOTIDE SEQUENCE [LARGE SCALE GENOMIC DNA]</scope>
    <source>
        <strain evidence="14 15">K22</strain>
    </source>
</reference>
<dbReference type="STRING" id="454194.PYK22_01647"/>
<keyword evidence="6 11" id="KW-1133">Transmembrane helix</keyword>
<reference evidence="14 15" key="2">
    <citation type="submission" date="2015-01" db="EMBL/GenBank/DDBJ databases">
        <title>Complete genome sequence of Pyrinomonas methylaliphatogenes type strain K22T.</title>
        <authorList>
            <person name="Lee K.C.Y."/>
            <person name="Power J.F."/>
            <person name="Dunfield P.F."/>
            <person name="Morgan X.C."/>
            <person name="Huttenhower C."/>
            <person name="Stott M.B."/>
        </authorList>
    </citation>
    <scope>NUCLEOTIDE SEQUENCE [LARGE SCALE GENOMIC DNA]</scope>
    <source>
        <strain evidence="14 15">K22</strain>
    </source>
</reference>
<dbReference type="PIRSF" id="PIRSF004862">
    <property type="entry name" value="FliF"/>
    <property type="match status" value="1"/>
</dbReference>
<dbReference type="Pfam" id="PF01514">
    <property type="entry name" value="YscJ_FliF"/>
    <property type="match status" value="1"/>
</dbReference>
<dbReference type="OrthoDB" id="9807026at2"/>
<keyword evidence="4" id="KW-1003">Cell membrane</keyword>
<evidence type="ECO:0000313" key="15">
    <source>
        <dbReference type="Proteomes" id="UP000031518"/>
    </source>
</evidence>
<evidence type="ECO:0000259" key="13">
    <source>
        <dbReference type="Pfam" id="PF08345"/>
    </source>
</evidence>
<keyword evidence="14" id="KW-0969">Cilium</keyword>
<evidence type="ECO:0000256" key="4">
    <source>
        <dbReference type="ARBA" id="ARBA00022475"/>
    </source>
</evidence>
<dbReference type="NCBIfam" id="TIGR00206">
    <property type="entry name" value="fliF"/>
    <property type="match status" value="1"/>
</dbReference>
<feature type="compositionally biased region" description="Polar residues" evidence="10">
    <location>
        <begin position="287"/>
        <end position="316"/>
    </location>
</feature>
<dbReference type="InterPro" id="IPR006182">
    <property type="entry name" value="FliF_N_dom"/>
</dbReference>
<keyword evidence="15" id="KW-1185">Reference proteome</keyword>
<keyword evidence="14" id="KW-0282">Flagellum</keyword>
<comment type="similarity">
    <text evidence="3 9">Belongs to the FliF family.</text>
</comment>
<keyword evidence="14" id="KW-0966">Cell projection</keyword>
<comment type="function">
    <text evidence="9">The M ring may be actively involved in energy transduction.</text>
</comment>
<dbReference type="InterPro" id="IPR043427">
    <property type="entry name" value="YscJ/FliF"/>
</dbReference>
<dbReference type="Proteomes" id="UP000031518">
    <property type="component" value="Unassembled WGS sequence"/>
</dbReference>
<evidence type="ECO:0000256" key="1">
    <source>
        <dbReference type="ARBA" id="ARBA00004117"/>
    </source>
</evidence>
<feature type="region of interest" description="Disordered" evidence="10">
    <location>
        <begin position="275"/>
        <end position="329"/>
    </location>
</feature>
<evidence type="ECO:0000256" key="11">
    <source>
        <dbReference type="SAM" id="Phobius"/>
    </source>
</evidence>
<evidence type="ECO:0000256" key="10">
    <source>
        <dbReference type="SAM" id="MobiDB-lite"/>
    </source>
</evidence>
<dbReference type="GO" id="GO:0005886">
    <property type="term" value="C:plasma membrane"/>
    <property type="evidence" value="ECO:0007669"/>
    <property type="project" value="UniProtKB-SubCell"/>
</dbReference>
<dbReference type="PANTHER" id="PTHR30046">
    <property type="entry name" value="FLAGELLAR M-RING PROTEIN"/>
    <property type="match status" value="1"/>
</dbReference>
<name>A0A0B6WY49_9BACT</name>
<feature type="transmembrane region" description="Helical" evidence="11">
    <location>
        <begin position="21"/>
        <end position="41"/>
    </location>
</feature>
<evidence type="ECO:0000256" key="2">
    <source>
        <dbReference type="ARBA" id="ARBA00004651"/>
    </source>
</evidence>
<dbReference type="Gene3D" id="3.30.300.30">
    <property type="match status" value="1"/>
</dbReference>
<sequence>MPTSFKQFAEIWRRLKSRERAAIIVASFATLALIGALIFYATRPEYAVLFSDLRPADAQAIIEKLKQSNVPYQVSNGGTTISVPAERLSELRLQIAASGVLSGGHVGFDLFDRNNFGATDFTQQVNYQRALEGELARTLEGMEEVEAARVHITRPRESLFTDKAERAKASVMLRVRQGHELSRERTEAIVALVSSAVEGLDPQDVSVMDTRGRILSAPLRDGVGGAAAFNSHLEARRQLESEMASRIVSLLEPITGPGHVRADVAADVDFSQIEQTEEKYDPKSAVIRSQQTSQEIRNTTNPQTSSVVGTRANDPSAQPTPQPAAAQATIGEQRTMTATNYEIDRLVRKTTGNGGRISRLSVSVLVDYKNANGVSVARTDDELKKIQDLVAAAVGIDPARGDQVVVQTIPFDQPSAETHQPTWLERYRDLVHAGIKYGALVFVALLILLFVIRPARRALRGATAPEPPLLPAGAAALAGEAGLPPAGAQAELPASPRTVAELEAEMEAANERRELREEVPPEVLRAAEIKRQLIEQSRSDPELVAMTIRSWLQETVSTNPIKYAGNDRD</sequence>
<dbReference type="InterPro" id="IPR000067">
    <property type="entry name" value="FlgMring_FliF"/>
</dbReference>
<evidence type="ECO:0000256" key="6">
    <source>
        <dbReference type="ARBA" id="ARBA00022989"/>
    </source>
</evidence>
<comment type="subcellular location">
    <subcellularLocation>
        <location evidence="1 9">Bacterial flagellum basal body</location>
    </subcellularLocation>
    <subcellularLocation>
        <location evidence="2">Cell membrane</location>
        <topology evidence="2">Multi-pass membrane protein</topology>
    </subcellularLocation>
</comment>
<proteinExistence type="inferred from homology"/>
<dbReference type="Pfam" id="PF08345">
    <property type="entry name" value="YscJ_FliF_C"/>
    <property type="match status" value="1"/>
</dbReference>
<evidence type="ECO:0000313" key="14">
    <source>
        <dbReference type="EMBL" id="CDM65642.1"/>
    </source>
</evidence>
<evidence type="ECO:0000256" key="7">
    <source>
        <dbReference type="ARBA" id="ARBA00023136"/>
    </source>
</evidence>
<evidence type="ECO:0000256" key="5">
    <source>
        <dbReference type="ARBA" id="ARBA00022692"/>
    </source>
</evidence>
<dbReference type="EMBL" id="CBXV010000005">
    <property type="protein sequence ID" value="CDM65642.1"/>
    <property type="molecule type" value="Genomic_DNA"/>
</dbReference>
<evidence type="ECO:0000256" key="8">
    <source>
        <dbReference type="ARBA" id="ARBA00023143"/>
    </source>
</evidence>
<dbReference type="AlphaFoldDB" id="A0A0B6WY49"/>
<accession>A0A0B6WY49</accession>
<feature type="domain" description="Flagellar M-ring N-terminal" evidence="12">
    <location>
        <begin position="42"/>
        <end position="216"/>
    </location>
</feature>
<keyword evidence="8 9" id="KW-0975">Bacterial flagellum</keyword>
<evidence type="ECO:0000256" key="3">
    <source>
        <dbReference type="ARBA" id="ARBA00007971"/>
    </source>
</evidence>
<protein>
    <recommendedName>
        <fullName evidence="9">Flagellar M-ring protein</fullName>
    </recommendedName>
</protein>
<organism evidence="14 15">
    <name type="scientific">Pyrinomonas methylaliphatogenes</name>
    <dbReference type="NCBI Taxonomy" id="454194"/>
    <lineage>
        <taxon>Bacteria</taxon>
        <taxon>Pseudomonadati</taxon>
        <taxon>Acidobacteriota</taxon>
        <taxon>Blastocatellia</taxon>
        <taxon>Blastocatellales</taxon>
        <taxon>Pyrinomonadaceae</taxon>
        <taxon>Pyrinomonas</taxon>
    </lineage>
</organism>
<dbReference type="GO" id="GO:0003774">
    <property type="term" value="F:cytoskeletal motor activity"/>
    <property type="evidence" value="ECO:0007669"/>
    <property type="project" value="InterPro"/>
</dbReference>
<dbReference type="RefSeq" id="WP_041976026.1">
    <property type="nucleotide sequence ID" value="NZ_CBXV010000005.1"/>
</dbReference>
<feature type="compositionally biased region" description="Low complexity" evidence="10">
    <location>
        <begin position="317"/>
        <end position="329"/>
    </location>
</feature>